<dbReference type="EMBL" id="CP039355">
    <property type="protein sequence ID" value="QCE14452.1"/>
    <property type="molecule type" value="Genomic_DNA"/>
</dbReference>
<gene>
    <name evidence="1" type="ORF">DEO72_LG11g1452</name>
</gene>
<evidence type="ECO:0000313" key="2">
    <source>
        <dbReference type="Proteomes" id="UP000501690"/>
    </source>
</evidence>
<protein>
    <submittedName>
        <fullName evidence="1">Uncharacterized protein</fullName>
    </submittedName>
</protein>
<reference evidence="1 2" key="1">
    <citation type="submission" date="2019-04" db="EMBL/GenBank/DDBJ databases">
        <title>An improved genome assembly and genetic linkage map for asparagus bean, Vigna unguiculata ssp. sesquipedialis.</title>
        <authorList>
            <person name="Xia Q."/>
            <person name="Zhang R."/>
            <person name="Dong Y."/>
        </authorList>
    </citation>
    <scope>NUCLEOTIDE SEQUENCE [LARGE SCALE GENOMIC DNA]</scope>
    <source>
        <tissue evidence="1">Leaf</tissue>
    </source>
</reference>
<name>A0A4D6NN63_VIGUN</name>
<evidence type="ECO:0000313" key="1">
    <source>
        <dbReference type="EMBL" id="QCE14452.1"/>
    </source>
</evidence>
<accession>A0A4D6NN63</accession>
<organism evidence="1 2">
    <name type="scientific">Vigna unguiculata</name>
    <name type="common">Cowpea</name>
    <dbReference type="NCBI Taxonomy" id="3917"/>
    <lineage>
        <taxon>Eukaryota</taxon>
        <taxon>Viridiplantae</taxon>
        <taxon>Streptophyta</taxon>
        <taxon>Embryophyta</taxon>
        <taxon>Tracheophyta</taxon>
        <taxon>Spermatophyta</taxon>
        <taxon>Magnoliopsida</taxon>
        <taxon>eudicotyledons</taxon>
        <taxon>Gunneridae</taxon>
        <taxon>Pentapetalae</taxon>
        <taxon>rosids</taxon>
        <taxon>fabids</taxon>
        <taxon>Fabales</taxon>
        <taxon>Fabaceae</taxon>
        <taxon>Papilionoideae</taxon>
        <taxon>50 kb inversion clade</taxon>
        <taxon>NPAAA clade</taxon>
        <taxon>indigoferoid/millettioid clade</taxon>
        <taxon>Phaseoleae</taxon>
        <taxon>Vigna</taxon>
    </lineage>
</organism>
<dbReference type="AlphaFoldDB" id="A0A4D6NN63"/>
<keyword evidence="2" id="KW-1185">Reference proteome</keyword>
<dbReference type="Proteomes" id="UP000501690">
    <property type="component" value="Linkage Group LG11"/>
</dbReference>
<sequence length="93" mass="9989">MSRFHGAVLGFPSPSWIAVVEMVKNVGAGASSFMAHGGCVFWRGGDGVECSGCCRWFVNDAALAVCGGHAWIQWSLAFWFTSDGGPLLHWLLL</sequence>
<proteinExistence type="predicted"/>